<reference evidence="4 5" key="1">
    <citation type="submission" date="2019-02" db="EMBL/GenBank/DDBJ databases">
        <title>Hansschlegelia quercus sp. nov., a novel methylotrophic bacterium from buds of oak (Quercus robur L.).</title>
        <authorList>
            <person name="Agafonova N.V."/>
            <person name="Kaparullina E.N."/>
            <person name="Grouzdev D.S."/>
            <person name="Doronina N.V."/>
        </authorList>
    </citation>
    <scope>NUCLEOTIDE SEQUENCE [LARGE SCALE GENOMIC DNA]</scope>
    <source>
        <strain evidence="4 5">Dub</strain>
    </source>
</reference>
<dbReference type="GO" id="GO:0005886">
    <property type="term" value="C:plasma membrane"/>
    <property type="evidence" value="ECO:0007669"/>
    <property type="project" value="TreeGrafter"/>
</dbReference>
<organism evidence="4 5">
    <name type="scientific">Hansschlegelia quercus</name>
    <dbReference type="NCBI Taxonomy" id="2528245"/>
    <lineage>
        <taxon>Bacteria</taxon>
        <taxon>Pseudomonadati</taxon>
        <taxon>Pseudomonadota</taxon>
        <taxon>Alphaproteobacteria</taxon>
        <taxon>Hyphomicrobiales</taxon>
        <taxon>Methylopilaceae</taxon>
        <taxon>Hansschlegelia</taxon>
    </lineage>
</organism>
<dbReference type="OrthoDB" id="9812260at2"/>
<dbReference type="SUPFAM" id="SSF55785">
    <property type="entry name" value="PYP-like sensor domain (PAS domain)"/>
    <property type="match status" value="1"/>
</dbReference>
<gene>
    <name evidence="4" type="ORF">EYR15_03105</name>
</gene>
<dbReference type="InterPro" id="IPR043128">
    <property type="entry name" value="Rev_trsase/Diguanyl_cyclase"/>
</dbReference>
<proteinExistence type="predicted"/>
<dbReference type="SUPFAM" id="SSF55073">
    <property type="entry name" value="Nucleotide cyclase"/>
    <property type="match status" value="1"/>
</dbReference>
<dbReference type="GO" id="GO:1902201">
    <property type="term" value="P:negative regulation of bacterial-type flagellum-dependent cell motility"/>
    <property type="evidence" value="ECO:0007669"/>
    <property type="project" value="TreeGrafter"/>
</dbReference>
<evidence type="ECO:0000256" key="2">
    <source>
        <dbReference type="ARBA" id="ARBA00034247"/>
    </source>
</evidence>
<accession>A0A4Q9GNQ4</accession>
<dbReference type="EMBL" id="SIUB01000001">
    <property type="protein sequence ID" value="TBN55141.1"/>
    <property type="molecule type" value="Genomic_DNA"/>
</dbReference>
<comment type="catalytic activity">
    <reaction evidence="2">
        <text>2 GTP = 3',3'-c-di-GMP + 2 diphosphate</text>
        <dbReference type="Rhea" id="RHEA:24898"/>
        <dbReference type="ChEBI" id="CHEBI:33019"/>
        <dbReference type="ChEBI" id="CHEBI:37565"/>
        <dbReference type="ChEBI" id="CHEBI:58805"/>
        <dbReference type="EC" id="2.7.7.65"/>
    </reaction>
</comment>
<dbReference type="PROSITE" id="PS50887">
    <property type="entry name" value="GGDEF"/>
    <property type="match status" value="1"/>
</dbReference>
<dbReference type="SMART" id="SM00267">
    <property type="entry name" value="GGDEF"/>
    <property type="match status" value="1"/>
</dbReference>
<dbReference type="PANTHER" id="PTHR45138">
    <property type="entry name" value="REGULATORY COMPONENTS OF SENSORY TRANSDUCTION SYSTEM"/>
    <property type="match status" value="1"/>
</dbReference>
<dbReference type="Pfam" id="PF00990">
    <property type="entry name" value="GGDEF"/>
    <property type="match status" value="1"/>
</dbReference>
<dbReference type="InterPro" id="IPR029787">
    <property type="entry name" value="Nucleotide_cyclase"/>
</dbReference>
<evidence type="ECO:0000259" key="3">
    <source>
        <dbReference type="PROSITE" id="PS50887"/>
    </source>
</evidence>
<dbReference type="InterPro" id="IPR050469">
    <property type="entry name" value="Diguanylate_Cyclase"/>
</dbReference>
<evidence type="ECO:0000313" key="4">
    <source>
        <dbReference type="EMBL" id="TBN55141.1"/>
    </source>
</evidence>
<protein>
    <recommendedName>
        <fullName evidence="1">diguanylate cyclase</fullName>
        <ecNumber evidence="1">2.7.7.65</ecNumber>
    </recommendedName>
</protein>
<dbReference type="FunFam" id="3.30.70.270:FF:000001">
    <property type="entry name" value="Diguanylate cyclase domain protein"/>
    <property type="match status" value="1"/>
</dbReference>
<evidence type="ECO:0000313" key="5">
    <source>
        <dbReference type="Proteomes" id="UP000291613"/>
    </source>
</evidence>
<keyword evidence="5" id="KW-1185">Reference proteome</keyword>
<dbReference type="GO" id="GO:0052621">
    <property type="term" value="F:diguanylate cyclase activity"/>
    <property type="evidence" value="ECO:0007669"/>
    <property type="project" value="UniProtKB-EC"/>
</dbReference>
<dbReference type="GO" id="GO:0043709">
    <property type="term" value="P:cell adhesion involved in single-species biofilm formation"/>
    <property type="evidence" value="ECO:0007669"/>
    <property type="project" value="TreeGrafter"/>
</dbReference>
<dbReference type="PANTHER" id="PTHR45138:SF9">
    <property type="entry name" value="DIGUANYLATE CYCLASE DGCM-RELATED"/>
    <property type="match status" value="1"/>
</dbReference>
<dbReference type="CDD" id="cd01949">
    <property type="entry name" value="GGDEF"/>
    <property type="match status" value="1"/>
</dbReference>
<dbReference type="NCBIfam" id="TIGR00254">
    <property type="entry name" value="GGDEF"/>
    <property type="match status" value="1"/>
</dbReference>
<sequence length="432" mass="46744">MLKADKAMTPPLAPTLLDADRTSDDAASFAALIACPIVLIDLAATPRAWLNPSACALFGNAYQSEGYAPLTSVVGEEASMALAAFGRDLPANGVGARISLDCHAAGGPLRLRFELARRGSDQIVATVRAEDGDVSSADELSRLYAALQALPVGVELFDADFNALFYNRKSDELFDYEASAVPNHDDWWILAFPEAAARREAFEQWRRTIAAARLDPSRSHLAEWTVTCRDGAVRTIQFFYRFLGDRYLLVLWDVTEQRRLEAELRATASTDSLTGLFNRRAFVERADAAVAASRSTQAPLSVLMIDIDHFKAINDRFGHAVGDQVLKTVAQRASEGLRREDVFARLGGEEFAVLLPGADRAQATMIASRLHAAISNAPMTVNGHTIGVTVSVGGAMLRGSDLDADVLVDRADGGLYAAKANGRNRIEFEEAA</sequence>
<dbReference type="AlphaFoldDB" id="A0A4Q9GNQ4"/>
<dbReference type="EC" id="2.7.7.65" evidence="1"/>
<evidence type="ECO:0000256" key="1">
    <source>
        <dbReference type="ARBA" id="ARBA00012528"/>
    </source>
</evidence>
<comment type="caution">
    <text evidence="4">The sequence shown here is derived from an EMBL/GenBank/DDBJ whole genome shotgun (WGS) entry which is preliminary data.</text>
</comment>
<name>A0A4Q9GNQ4_9HYPH</name>
<dbReference type="Proteomes" id="UP000291613">
    <property type="component" value="Unassembled WGS sequence"/>
</dbReference>
<dbReference type="InterPro" id="IPR035965">
    <property type="entry name" value="PAS-like_dom_sf"/>
</dbReference>
<dbReference type="Gene3D" id="3.30.450.20">
    <property type="entry name" value="PAS domain"/>
    <property type="match status" value="1"/>
</dbReference>
<dbReference type="Gene3D" id="3.30.70.270">
    <property type="match status" value="1"/>
</dbReference>
<feature type="domain" description="GGDEF" evidence="3">
    <location>
        <begin position="298"/>
        <end position="431"/>
    </location>
</feature>
<dbReference type="InterPro" id="IPR000160">
    <property type="entry name" value="GGDEF_dom"/>
</dbReference>
<dbReference type="RefSeq" id="WP_131001392.1">
    <property type="nucleotide sequence ID" value="NZ_JBHSZR010000002.1"/>
</dbReference>